<dbReference type="InterPro" id="IPR022448">
    <property type="entry name" value="Quinoprotein_dehydrogenase"/>
</dbReference>
<feature type="chain" id="PRO_5030849574" evidence="2">
    <location>
        <begin position="24"/>
        <end position="279"/>
    </location>
</feature>
<comment type="caution">
    <text evidence="4">The sequence shown here is derived from an EMBL/GenBank/DDBJ whole genome shotgun (WGS) entry which is preliminary data.</text>
</comment>
<dbReference type="AlphaFoldDB" id="A0A7Y4H4P2"/>
<evidence type="ECO:0000256" key="2">
    <source>
        <dbReference type="SAM" id="SignalP"/>
    </source>
</evidence>
<dbReference type="InterPro" id="IPR001638">
    <property type="entry name" value="Solute-binding_3/MltF_N"/>
</dbReference>
<dbReference type="EMBL" id="JAAVLW010000004">
    <property type="protein sequence ID" value="NOJ47601.1"/>
    <property type="molecule type" value="Genomic_DNA"/>
</dbReference>
<dbReference type="PANTHER" id="PTHR35936:SF17">
    <property type="entry name" value="ARGININE-BINDING EXTRACELLULAR PROTEIN ARTP"/>
    <property type="match status" value="1"/>
</dbReference>
<keyword evidence="5" id="KW-1185">Reference proteome</keyword>
<dbReference type="NCBIfam" id="TIGR03871">
    <property type="entry name" value="ABC_peri_MoxJ_2"/>
    <property type="match status" value="1"/>
</dbReference>
<dbReference type="SMART" id="SM00062">
    <property type="entry name" value="PBPb"/>
    <property type="match status" value="1"/>
</dbReference>
<protein>
    <submittedName>
        <fullName evidence="4">Quinoprotein dehydrogenase-associated putative ABC transporter substrate-binding protein</fullName>
    </submittedName>
</protein>
<reference evidence="4 5" key="1">
    <citation type="submission" date="2020-03" db="EMBL/GenBank/DDBJ databases">
        <title>Bradyrhizobium diversity isolated from nodules of Muelleranthus trifoliolatus.</title>
        <authorList>
            <person name="Klepa M."/>
            <person name="Helene L."/>
            <person name="Hungria M."/>
        </authorList>
    </citation>
    <scope>NUCLEOTIDE SEQUENCE [LARGE SCALE GENOMIC DNA]</scope>
    <source>
        <strain evidence="4 5">WSM 1744</strain>
    </source>
</reference>
<evidence type="ECO:0000259" key="3">
    <source>
        <dbReference type="SMART" id="SM00062"/>
    </source>
</evidence>
<dbReference type="RefSeq" id="WP_171710473.1">
    <property type="nucleotide sequence ID" value="NZ_JAAVLW010000004.1"/>
</dbReference>
<proteinExistence type="predicted"/>
<organism evidence="4 5">
    <name type="scientific">Bradyrhizobium archetypum</name>
    <dbReference type="NCBI Taxonomy" id="2721160"/>
    <lineage>
        <taxon>Bacteria</taxon>
        <taxon>Pseudomonadati</taxon>
        <taxon>Pseudomonadota</taxon>
        <taxon>Alphaproteobacteria</taxon>
        <taxon>Hyphomicrobiales</taxon>
        <taxon>Nitrobacteraceae</taxon>
        <taxon>Bradyrhizobium</taxon>
    </lineage>
</organism>
<evidence type="ECO:0000256" key="1">
    <source>
        <dbReference type="ARBA" id="ARBA00022729"/>
    </source>
</evidence>
<feature type="signal peptide" evidence="2">
    <location>
        <begin position="1"/>
        <end position="23"/>
    </location>
</feature>
<gene>
    <name evidence="4" type="ORF">HCN50_15310</name>
</gene>
<evidence type="ECO:0000313" key="5">
    <source>
        <dbReference type="Proteomes" id="UP000528734"/>
    </source>
</evidence>
<dbReference type="Pfam" id="PF00497">
    <property type="entry name" value="SBP_bac_3"/>
    <property type="match status" value="1"/>
</dbReference>
<dbReference type="Proteomes" id="UP000528734">
    <property type="component" value="Unassembled WGS sequence"/>
</dbReference>
<dbReference type="Gene3D" id="3.40.190.10">
    <property type="entry name" value="Periplasmic binding protein-like II"/>
    <property type="match status" value="2"/>
</dbReference>
<feature type="domain" description="Solute-binding protein family 3/N-terminal" evidence="3">
    <location>
        <begin position="28"/>
        <end position="265"/>
    </location>
</feature>
<sequence>MRSLVSSLFLLAIAALQPLAAIAAEPETIRVCADPNNLPFSNRAGEGFENKLAEMVAQKFGESVSYTWWAQRRGFIRHTLKAGACDLVMGVPAQYDLVETTRPYYRSTYVFVSRAARHLQLEAIDDPQLRDLAIGVHLIGDDGSNTPPAHALGKQGIVDNVHGFMIYGDYREPNPPARLIEAVAQGEIDVAAAWGPLAGYAAKQSKIPLTVRPIIAGERFAPQQFQFDIAMGVRKGDHVLRDRLSDFIAQHRAEITALLQSYGVPLVAKPLSSEAGEHQ</sequence>
<name>A0A7Y4H4P2_9BRAD</name>
<dbReference type="SUPFAM" id="SSF53850">
    <property type="entry name" value="Periplasmic binding protein-like II"/>
    <property type="match status" value="1"/>
</dbReference>
<evidence type="ECO:0000313" key="4">
    <source>
        <dbReference type="EMBL" id="NOJ47601.1"/>
    </source>
</evidence>
<accession>A0A7Y4H4P2</accession>
<keyword evidence="1 2" id="KW-0732">Signal</keyword>
<dbReference type="PANTHER" id="PTHR35936">
    <property type="entry name" value="MEMBRANE-BOUND LYTIC MUREIN TRANSGLYCOSYLASE F"/>
    <property type="match status" value="1"/>
</dbReference>